<dbReference type="HOGENOM" id="CLU_3215027_0_0_11"/>
<evidence type="ECO:0000313" key="2">
    <source>
        <dbReference type="Proteomes" id="UP000006196"/>
    </source>
</evidence>
<organism evidence="1 2">
    <name type="scientific">Corynebacterium lipophiloflavum (strain ATCC 700352 / DSM 44291 / CCUG 37336 / JCM 10383 / DMMZ 1944)</name>
    <dbReference type="NCBI Taxonomy" id="525263"/>
    <lineage>
        <taxon>Bacteria</taxon>
        <taxon>Bacillati</taxon>
        <taxon>Actinomycetota</taxon>
        <taxon>Actinomycetes</taxon>
        <taxon>Mycobacteriales</taxon>
        <taxon>Corynebacteriaceae</taxon>
        <taxon>Corynebacterium</taxon>
    </lineage>
</organism>
<sequence>MHTTAEEVSQRIAEILAEPVGSLAEEADQLRRAHQVLNHALNAD</sequence>
<dbReference type="EMBL" id="ACHJ01000123">
    <property type="protein sequence ID" value="EEI16617.1"/>
    <property type="molecule type" value="Genomic_DNA"/>
</dbReference>
<reference evidence="1" key="1">
    <citation type="submission" date="2009-01" db="EMBL/GenBank/DDBJ databases">
        <authorList>
            <person name="Qin X."/>
            <person name="Bachman B."/>
            <person name="Battles P."/>
            <person name="Bell A."/>
            <person name="Bess C."/>
            <person name="Bickham C."/>
            <person name="Chaboub L."/>
            <person name="Chen D."/>
            <person name="Coyle M."/>
            <person name="Deiros D.R."/>
            <person name="Dinh H."/>
            <person name="Forbes L."/>
            <person name="Fowler G."/>
            <person name="Francisco L."/>
            <person name="Fu Q."/>
            <person name="Gubbala S."/>
            <person name="Hale W."/>
            <person name="Han Y."/>
            <person name="Hemphill L."/>
            <person name="Highlander S.K."/>
            <person name="Hirani K."/>
            <person name="Hogues M."/>
            <person name="Jackson L."/>
            <person name="Jakkamsetti A."/>
            <person name="Javaid M."/>
            <person name="Jiang H."/>
            <person name="Korchina V."/>
            <person name="Kovar C."/>
            <person name="Lara F."/>
            <person name="Lee S."/>
            <person name="Mata R."/>
            <person name="Mathew T."/>
            <person name="Moen C."/>
            <person name="Morales K."/>
            <person name="Munidasa M."/>
            <person name="Nazareth L."/>
            <person name="Ngo R."/>
            <person name="Nguyen L."/>
            <person name="Okwuonu G."/>
            <person name="Ongeri F."/>
            <person name="Patil S."/>
            <person name="Petrosino J."/>
            <person name="Pham C."/>
            <person name="Pham P."/>
            <person name="Pu L.-L."/>
            <person name="Puazo M."/>
            <person name="Raj R."/>
            <person name="Reid J."/>
            <person name="Rouhana J."/>
            <person name="Saada N."/>
            <person name="Shang Y."/>
            <person name="Simmons D."/>
            <person name="Thornton R."/>
            <person name="Warren J."/>
            <person name="Weissenberger G."/>
            <person name="Zhang J."/>
            <person name="Zhang L."/>
            <person name="Zhou C."/>
            <person name="Zhu D."/>
            <person name="Muzny D."/>
            <person name="Worley K."/>
            <person name="Gibbs R."/>
        </authorList>
    </citation>
    <scope>NUCLEOTIDE SEQUENCE [LARGE SCALE GENOMIC DNA]</scope>
    <source>
        <strain evidence="1">DSM 44291</strain>
    </source>
</reference>
<accession>C0XT78</accession>
<keyword evidence="2" id="KW-1185">Reference proteome</keyword>
<protein>
    <submittedName>
        <fullName evidence="1">Uncharacterized protein</fullName>
    </submittedName>
</protein>
<dbReference type="AlphaFoldDB" id="C0XT78"/>
<proteinExistence type="predicted"/>
<gene>
    <name evidence="1" type="ORF">HMPREF0298_1648</name>
</gene>
<comment type="caution">
    <text evidence="1">The sequence shown here is derived from an EMBL/GenBank/DDBJ whole genome shotgun (WGS) entry which is preliminary data.</text>
</comment>
<dbReference type="STRING" id="525263.HMPREF0298_1648"/>
<evidence type="ECO:0000313" key="1">
    <source>
        <dbReference type="EMBL" id="EEI16617.1"/>
    </source>
</evidence>
<dbReference type="Proteomes" id="UP000006196">
    <property type="component" value="Unassembled WGS sequence"/>
</dbReference>
<name>C0XT78_CORLD</name>